<keyword evidence="2" id="KW-0472">Membrane</keyword>
<reference evidence="4" key="1">
    <citation type="submission" date="2021-02" db="EMBL/GenBank/DDBJ databases">
        <title>Infant gut strain persistence is associated with maternal origin, phylogeny, and functional potential including surface adhesion and iron acquisition.</title>
        <authorList>
            <person name="Lou Y.C."/>
        </authorList>
    </citation>
    <scope>NUCLEOTIDE SEQUENCE</scope>
    <source>
        <strain evidence="4">L3_082_243G1_dasL3_082_243G1_maxbin2.maxbin.015s ta_sub</strain>
    </source>
</reference>
<dbReference type="Proteomes" id="UP000782901">
    <property type="component" value="Unassembled WGS sequence"/>
</dbReference>
<accession>A0A943HPT7</accession>
<evidence type="ECO:0000256" key="3">
    <source>
        <dbReference type="ARBA" id="ARBA00023237"/>
    </source>
</evidence>
<dbReference type="InterPro" id="IPR036942">
    <property type="entry name" value="Beta-barrel_TonB_sf"/>
</dbReference>
<dbReference type="AlphaFoldDB" id="A0A943HPT7"/>
<dbReference type="Pfam" id="PF13715">
    <property type="entry name" value="CarbopepD_reg_2"/>
    <property type="match status" value="1"/>
</dbReference>
<dbReference type="SUPFAM" id="SSF56935">
    <property type="entry name" value="Porins"/>
    <property type="match status" value="1"/>
</dbReference>
<dbReference type="InterPro" id="IPR008969">
    <property type="entry name" value="CarboxyPept-like_regulatory"/>
</dbReference>
<evidence type="ECO:0000313" key="5">
    <source>
        <dbReference type="Proteomes" id="UP000782901"/>
    </source>
</evidence>
<keyword evidence="3" id="KW-0998">Cell outer membrane</keyword>
<organism evidence="4 5">
    <name type="scientific">Bacteroides thetaiotaomicron</name>
    <dbReference type="NCBI Taxonomy" id="818"/>
    <lineage>
        <taxon>Bacteria</taxon>
        <taxon>Pseudomonadati</taxon>
        <taxon>Bacteroidota</taxon>
        <taxon>Bacteroidia</taxon>
        <taxon>Bacteroidales</taxon>
        <taxon>Bacteroidaceae</taxon>
        <taxon>Bacteroides</taxon>
    </lineage>
</organism>
<dbReference type="Gene3D" id="2.60.40.1120">
    <property type="entry name" value="Carboxypeptidase-like, regulatory domain"/>
    <property type="match status" value="1"/>
</dbReference>
<protein>
    <submittedName>
        <fullName evidence="4">TonB-dependent receptor</fullName>
    </submittedName>
</protein>
<dbReference type="SUPFAM" id="SSF49464">
    <property type="entry name" value="Carboxypeptidase regulatory domain-like"/>
    <property type="match status" value="1"/>
</dbReference>
<gene>
    <name evidence="4" type="ORF">KHY35_12560</name>
</gene>
<evidence type="ECO:0000256" key="2">
    <source>
        <dbReference type="ARBA" id="ARBA00023136"/>
    </source>
</evidence>
<dbReference type="EMBL" id="JAGZEE010000016">
    <property type="protein sequence ID" value="MBS5411519.1"/>
    <property type="molecule type" value="Genomic_DNA"/>
</dbReference>
<evidence type="ECO:0000256" key="1">
    <source>
        <dbReference type="ARBA" id="ARBA00004442"/>
    </source>
</evidence>
<dbReference type="GO" id="GO:0009279">
    <property type="term" value="C:cell outer membrane"/>
    <property type="evidence" value="ECO:0007669"/>
    <property type="project" value="UniProtKB-SubCell"/>
</dbReference>
<proteinExistence type="predicted"/>
<evidence type="ECO:0000313" key="4">
    <source>
        <dbReference type="EMBL" id="MBS5411519.1"/>
    </source>
</evidence>
<name>A0A943HPT7_BACT4</name>
<comment type="caution">
    <text evidence="4">The sequence shown here is derived from an EMBL/GenBank/DDBJ whole genome shotgun (WGS) entry which is preliminary data.</text>
</comment>
<dbReference type="Gene3D" id="2.40.170.20">
    <property type="entry name" value="TonB-dependent receptor, beta-barrel domain"/>
    <property type="match status" value="1"/>
</dbReference>
<comment type="subcellular location">
    <subcellularLocation>
        <location evidence="1">Cell outer membrane</location>
    </subcellularLocation>
</comment>
<sequence>MSSIHAQLISIKGQVVEQDSKSPIPLVAISISGTEKKTAETDQNGRFLIKNVQAGEYNIIIAKSGYVPLTFKKVIGKNGLDLGKLEMTTASTAIHNSLADMAVADLELDNDMEVQEISGLLSSSKDIYANVASYTFSPMRFKIRGYDSEYSDTYLNGVQMNDMISGYGVWSLWGGLNDATRNQESSVGIETGNYSFGNIGGVVNIDTRASNYRPGIKVTYSNSNRTYNNRMMATYSTGLMNNGWAVTASISRRWGDNAYVDGVFYDAWAGFLAVEKKFNPKHTLALTALASPTERGVAAGATQEAYDLTGTNYYNPNIGYQNGKLRNARVRDNFEPVFILNHYWNINNKTKLTTSAGFRFGRNGYSALNWYDAPDPRPDYYRNLPSYYSQMSTPPNYLAAEQVTALWKNGNARYIDFDRLYDVNYNNQDVIKDGNGNVVADGLRSKYIIEDRRTDQKQLNLNMLLNTEINKNIAINGGVQFRWNKTANFKTIKDLMGGDYWYDIDQFAERDFKNDINKIQSDLNNPYRIVRKGDKYGYDYDANIMNAGVWGMANFSYYKLDFYAGIDASYTSFYRDGKYRKGLFPDDSFGKSAKQNFMNYGLKAGATYKITGRHYLTANVAYIQRAPYFRDAYISPRTRDEVISGLKESKVFSVDGSYVLRTPVIKARITGYYTYMKDQTKTLSFYDDYYRSFGNYIMNGIAESHAGVELGLEYKILPVLTAQAAFGYGNYEYQSNPVYLQTVDNTGDILSEGKVYWKGGKVSGTPQTAASIGLTYNAPKFWWVGINGNYFGRSYIDMNPILRTDKARTELDGQYTKQEEFGDGFTMDLFAGASFRIAYKYFLGINVSVSNVLNNKDLKSGGFEQLRISQNKDTNTYARPFDSKYFYMYGANYFVNVNFRF</sequence>
<keyword evidence="4" id="KW-0675">Receptor</keyword>